<dbReference type="InterPro" id="IPR050789">
    <property type="entry name" value="Diverse_Enzym_Activities"/>
</dbReference>
<evidence type="ECO:0000256" key="1">
    <source>
        <dbReference type="SAM" id="SignalP"/>
    </source>
</evidence>
<proteinExistence type="predicted"/>
<feature type="domain" description="Beta-lactamase-related" evidence="2">
    <location>
        <begin position="70"/>
        <end position="294"/>
    </location>
</feature>
<dbReference type="OrthoDB" id="5946976at2759"/>
<name>W7TLC2_9STRA</name>
<dbReference type="InterPro" id="IPR001466">
    <property type="entry name" value="Beta-lactam-related"/>
</dbReference>
<keyword evidence="1" id="KW-0732">Signal</keyword>
<dbReference type="EMBL" id="AZIL01002582">
    <property type="protein sequence ID" value="EWM21231.1"/>
    <property type="molecule type" value="Genomic_DNA"/>
</dbReference>
<dbReference type="PANTHER" id="PTHR43283">
    <property type="entry name" value="BETA-LACTAMASE-RELATED"/>
    <property type="match status" value="1"/>
</dbReference>
<comment type="caution">
    <text evidence="3">The sequence shown here is derived from an EMBL/GenBank/DDBJ whole genome shotgun (WGS) entry which is preliminary data.</text>
</comment>
<feature type="signal peptide" evidence="1">
    <location>
        <begin position="1"/>
        <end position="20"/>
    </location>
</feature>
<feature type="chain" id="PRO_5004900800" evidence="1">
    <location>
        <begin position="21"/>
        <end position="321"/>
    </location>
</feature>
<protein>
    <submittedName>
        <fullName evidence="3">Beta-lactamase</fullName>
    </submittedName>
</protein>
<evidence type="ECO:0000313" key="4">
    <source>
        <dbReference type="Proteomes" id="UP000019335"/>
    </source>
</evidence>
<dbReference type="Pfam" id="PF00144">
    <property type="entry name" value="Beta-lactamase"/>
    <property type="match status" value="1"/>
</dbReference>
<dbReference type="SUPFAM" id="SSF56601">
    <property type="entry name" value="beta-lactamase/transpeptidase-like"/>
    <property type="match status" value="1"/>
</dbReference>
<dbReference type="PANTHER" id="PTHR43283:SF3">
    <property type="entry name" value="BETA-LACTAMASE FAMILY PROTEIN (AFU_ORTHOLOGUE AFUA_5G07500)"/>
    <property type="match status" value="1"/>
</dbReference>
<accession>W7TLC2</accession>
<reference evidence="3 4" key="1">
    <citation type="journal article" date="2014" name="Mol. Plant">
        <title>Chromosome Scale Genome Assembly and Transcriptome Profiling of Nannochloropsis gaditana in Nitrogen Depletion.</title>
        <authorList>
            <person name="Corteggiani Carpinelli E."/>
            <person name="Telatin A."/>
            <person name="Vitulo N."/>
            <person name="Forcato C."/>
            <person name="D'Angelo M."/>
            <person name="Schiavon R."/>
            <person name="Vezzi A."/>
            <person name="Giacometti G.M."/>
            <person name="Morosinotto T."/>
            <person name="Valle G."/>
        </authorList>
    </citation>
    <scope>NUCLEOTIDE SEQUENCE [LARGE SCALE GENOMIC DNA]</scope>
    <source>
        <strain evidence="3 4">B-31</strain>
    </source>
</reference>
<evidence type="ECO:0000259" key="2">
    <source>
        <dbReference type="Pfam" id="PF00144"/>
    </source>
</evidence>
<sequence length="321" mass="35830">MARRNFLCLLHLLIPTIARAQGDLEGIWQGATTAAKAWLDSGNSLPFPVAFSPESVEMSSVHLEEAHTRIASLVEDSKIGGASFSVMKDGEIVTMQTYGYANVETEQPIRADTIFRIFSQSKPISTAAFLTLIDEGLVSYNDPVSLYIPEFATMKVYDPITGTNVALERPITIWHLLTHTSGLTYGFMDNTHVDQLYNKNDILNPDEDLATKIKRVAKLPLTCQPGTKWQYGLSTDVLLLIASLVTGLPIDEFLQRRLLEPLGMTDTGFYVPLYNAHKLAIVYQRNMTDGTIHRPPPDPHNIQLVDYTKRPKHDEIRTDAS</sequence>
<keyword evidence="4" id="KW-1185">Reference proteome</keyword>
<dbReference type="InterPro" id="IPR012338">
    <property type="entry name" value="Beta-lactam/transpept-like"/>
</dbReference>
<dbReference type="AlphaFoldDB" id="W7TLC2"/>
<organism evidence="3 4">
    <name type="scientific">Nannochloropsis gaditana</name>
    <dbReference type="NCBI Taxonomy" id="72520"/>
    <lineage>
        <taxon>Eukaryota</taxon>
        <taxon>Sar</taxon>
        <taxon>Stramenopiles</taxon>
        <taxon>Ochrophyta</taxon>
        <taxon>Eustigmatophyceae</taxon>
        <taxon>Eustigmatales</taxon>
        <taxon>Monodopsidaceae</taxon>
        <taxon>Nannochloropsis</taxon>
    </lineage>
</organism>
<gene>
    <name evidence="3" type="ORF">Naga_100589g1</name>
</gene>
<dbReference type="Gene3D" id="3.40.710.10">
    <property type="entry name" value="DD-peptidase/beta-lactamase superfamily"/>
    <property type="match status" value="1"/>
</dbReference>
<dbReference type="Proteomes" id="UP000019335">
    <property type="component" value="Unassembled WGS sequence"/>
</dbReference>
<evidence type="ECO:0000313" key="3">
    <source>
        <dbReference type="EMBL" id="EWM21231.1"/>
    </source>
</evidence>